<keyword evidence="3" id="KW-1185">Reference proteome</keyword>
<organism evidence="3 4">
    <name type="scientific">Solanum pennellii</name>
    <name type="common">Tomato</name>
    <name type="synonym">Lycopersicon pennellii</name>
    <dbReference type="NCBI Taxonomy" id="28526"/>
    <lineage>
        <taxon>Eukaryota</taxon>
        <taxon>Viridiplantae</taxon>
        <taxon>Streptophyta</taxon>
        <taxon>Embryophyta</taxon>
        <taxon>Tracheophyta</taxon>
        <taxon>Spermatophyta</taxon>
        <taxon>Magnoliopsida</taxon>
        <taxon>eudicotyledons</taxon>
        <taxon>Gunneridae</taxon>
        <taxon>Pentapetalae</taxon>
        <taxon>asterids</taxon>
        <taxon>lamiids</taxon>
        <taxon>Solanales</taxon>
        <taxon>Solanaceae</taxon>
        <taxon>Solanoideae</taxon>
        <taxon>Solaneae</taxon>
        <taxon>Solanum</taxon>
        <taxon>Solanum subgen. Lycopersicon</taxon>
    </lineage>
</organism>
<accession>A0ABM1UWH1</accession>
<proteinExistence type="predicted"/>
<evidence type="ECO:0000259" key="2">
    <source>
        <dbReference type="Pfam" id="PF08646"/>
    </source>
</evidence>
<dbReference type="GeneID" id="114074179"/>
<evidence type="ECO:0000313" key="4">
    <source>
        <dbReference type="RefSeq" id="XP_027767839.1"/>
    </source>
</evidence>
<protein>
    <submittedName>
        <fullName evidence="4">Uncharacterized protein LOC114074179</fullName>
    </submittedName>
</protein>
<gene>
    <name evidence="4" type="primary">LOC114074179</name>
</gene>
<reference evidence="3" key="1">
    <citation type="journal article" date="2014" name="Nat. Genet.">
        <title>The genome of the stress-tolerant wild tomato species Solanum pennellii.</title>
        <authorList>
            <person name="Bolger A."/>
            <person name="Scossa F."/>
            <person name="Bolger M.E."/>
            <person name="Lanz C."/>
            <person name="Maumus F."/>
            <person name="Tohge T."/>
            <person name="Quesneville H."/>
            <person name="Alseekh S."/>
            <person name="Sorensen I."/>
            <person name="Lichtenstein G."/>
            <person name="Fich E.A."/>
            <person name="Conte M."/>
            <person name="Keller H."/>
            <person name="Schneeberger K."/>
            <person name="Schwacke R."/>
            <person name="Ofner I."/>
            <person name="Vrebalov J."/>
            <person name="Xu Y."/>
            <person name="Osorio S."/>
            <person name="Aflitos S.A."/>
            <person name="Schijlen E."/>
            <person name="Jimenez-Gomez J.M."/>
            <person name="Ryngajllo M."/>
            <person name="Kimura S."/>
            <person name="Kumar R."/>
            <person name="Koenig D."/>
            <person name="Headland L.R."/>
            <person name="Maloof J.N."/>
            <person name="Sinha N."/>
            <person name="van Ham R.C."/>
            <person name="Lankhorst R.K."/>
            <person name="Mao L."/>
            <person name="Vogel A."/>
            <person name="Arsova B."/>
            <person name="Panstruga R."/>
            <person name="Fei Z."/>
            <person name="Rose J.K."/>
            <person name="Zamir D."/>
            <person name="Carrari F."/>
            <person name="Giovannoni J.J."/>
            <person name="Weigel D."/>
            <person name="Usadel B."/>
            <person name="Fernie A.R."/>
        </authorList>
    </citation>
    <scope>NUCLEOTIDE SEQUENCE [LARGE SCALE GENOMIC DNA]</scope>
    <source>
        <strain evidence="3">cv. LA0716</strain>
    </source>
</reference>
<name>A0ABM1UWH1_SOLPN</name>
<dbReference type="Gene3D" id="2.40.50.140">
    <property type="entry name" value="Nucleic acid-binding proteins"/>
    <property type="match status" value="1"/>
</dbReference>
<dbReference type="SUPFAM" id="SSF50249">
    <property type="entry name" value="Nucleic acid-binding proteins"/>
    <property type="match status" value="1"/>
</dbReference>
<dbReference type="RefSeq" id="XP_027767839.1">
    <property type="nucleotide sequence ID" value="XM_027912038.1"/>
</dbReference>
<dbReference type="InterPro" id="IPR013955">
    <property type="entry name" value="Rep_factor-A_C"/>
</dbReference>
<evidence type="ECO:0000256" key="1">
    <source>
        <dbReference type="SAM" id="SignalP"/>
    </source>
</evidence>
<keyword evidence="1" id="KW-0732">Signal</keyword>
<feature type="chain" id="PRO_5045231693" evidence="1">
    <location>
        <begin position="22"/>
        <end position="180"/>
    </location>
</feature>
<feature type="signal peptide" evidence="1">
    <location>
        <begin position="1"/>
        <end position="21"/>
    </location>
</feature>
<feature type="domain" description="Replication factor A C-terminal" evidence="2">
    <location>
        <begin position="26"/>
        <end position="141"/>
    </location>
</feature>
<reference evidence="4" key="2">
    <citation type="submission" date="2025-08" db="UniProtKB">
        <authorList>
            <consortium name="RefSeq"/>
        </authorList>
    </citation>
    <scope>IDENTIFICATION</scope>
</reference>
<dbReference type="InterPro" id="IPR012340">
    <property type="entry name" value="NA-bd_OB-fold"/>
</dbReference>
<sequence length="180" mass="20316">MQILHIIILYVTSYFPAIFQGQIVCVEAEFSRMDENQQFYILACSTCKQIFTRLYSRRRFYCATCRRSANFIPRCQFDITITDNSGSETTLIADQPAETMLHVTSEEIYDIRYTKKQMLPLANVTSQLAGKTFTIHVKKSSAKTMDGTPGKLIILSYAEKQNIIGAPSSPTPMDTAASSR</sequence>
<evidence type="ECO:0000313" key="3">
    <source>
        <dbReference type="Proteomes" id="UP000694930"/>
    </source>
</evidence>
<dbReference type="Pfam" id="PF08646">
    <property type="entry name" value="Rep_fac-A_C"/>
    <property type="match status" value="1"/>
</dbReference>
<dbReference type="Proteomes" id="UP000694930">
    <property type="component" value="Chromosome 10"/>
</dbReference>